<sequence>MTSRQWAPKPMEAIVANVDDIVFDIEVTLREQLGAQSLPFPGMDKSMSGVCNFFAKGRCARGDLCPFRHLRGDRSIVCKHWLRGLCKKGDSCEFLHEYDMTKMPECYFYAKFNACHNKECPFLHIDPESKQRDCPWYDRGFCRHGPLCRNRHVRRVLCLNYLAGFCPSGAACQLVHPRFELPQLTDETVKGAKGKPVTCHYCGEQGHKVVNCFKITPEKREAQIQKANEKYEASDFNGAGIPCKMSHGRAAAARYIGGGAPRNDPERITCYKCGERGHFANRCPHGAYSFLSSGQSATSQAPAAT</sequence>
<feature type="zinc finger region" description="C3H1-type" evidence="11">
    <location>
        <begin position="45"/>
        <end position="69"/>
    </location>
</feature>
<protein>
    <recommendedName>
        <fullName evidence="3">Cleavage and polyadenylation specificity factor subunit 4</fullName>
    </recommendedName>
</protein>
<proteinExistence type="inferred from homology"/>
<evidence type="ECO:0000256" key="7">
    <source>
        <dbReference type="ARBA" id="ARBA00022771"/>
    </source>
</evidence>
<dbReference type="Pfam" id="PF15663">
    <property type="entry name" value="zf-CCCH_3"/>
    <property type="match status" value="1"/>
</dbReference>
<dbReference type="PROSITE" id="PS50158">
    <property type="entry name" value="ZF_CCHC"/>
    <property type="match status" value="2"/>
</dbReference>
<feature type="domain" description="C3H1-type" evidence="12">
    <location>
        <begin position="100"/>
        <end position="127"/>
    </location>
</feature>
<dbReference type="SUPFAM" id="SSF90229">
    <property type="entry name" value="CCCH zinc finger"/>
    <property type="match status" value="2"/>
</dbReference>
<keyword evidence="8 11" id="KW-0862">Zinc</keyword>
<evidence type="ECO:0000313" key="15">
    <source>
        <dbReference type="Proteomes" id="UP000440578"/>
    </source>
</evidence>
<dbReference type="PANTHER" id="PTHR23102:SF24">
    <property type="entry name" value="CLEAVAGE AND POLYADENYLATION SPECIFICITY FACTOR SUBUNIT 4"/>
    <property type="match status" value="1"/>
</dbReference>
<dbReference type="AlphaFoldDB" id="A0A6A4X4A5"/>
<feature type="domain" description="C3H1-type" evidence="12">
    <location>
        <begin position="128"/>
        <end position="155"/>
    </location>
</feature>
<feature type="zinc finger region" description="C3H1-type" evidence="11">
    <location>
        <begin position="157"/>
        <end position="179"/>
    </location>
</feature>
<dbReference type="Pfam" id="PF00098">
    <property type="entry name" value="zf-CCHC"/>
    <property type="match status" value="1"/>
</dbReference>
<evidence type="ECO:0000256" key="11">
    <source>
        <dbReference type="PROSITE-ProRule" id="PRU00723"/>
    </source>
</evidence>
<dbReference type="PROSITE" id="PS50103">
    <property type="entry name" value="ZF_C3H1"/>
    <property type="match status" value="5"/>
</dbReference>
<evidence type="ECO:0000259" key="13">
    <source>
        <dbReference type="PROSITE" id="PS50158"/>
    </source>
</evidence>
<keyword evidence="5 11" id="KW-0479">Metal-binding</keyword>
<evidence type="ECO:0000256" key="3">
    <source>
        <dbReference type="ARBA" id="ARBA00016264"/>
    </source>
</evidence>
<evidence type="ECO:0000256" key="1">
    <source>
        <dbReference type="ARBA" id="ARBA00004123"/>
    </source>
</evidence>
<dbReference type="GO" id="GO:0005634">
    <property type="term" value="C:nucleus"/>
    <property type="evidence" value="ECO:0007669"/>
    <property type="project" value="UniProtKB-SubCell"/>
</dbReference>
<dbReference type="GO" id="GO:0008270">
    <property type="term" value="F:zinc ion binding"/>
    <property type="evidence" value="ECO:0007669"/>
    <property type="project" value="UniProtKB-KW"/>
</dbReference>
<feature type="zinc finger region" description="C3H1-type" evidence="11">
    <location>
        <begin position="72"/>
        <end position="99"/>
    </location>
</feature>
<keyword evidence="9" id="KW-0694">RNA-binding</keyword>
<dbReference type="InterPro" id="IPR045348">
    <property type="entry name" value="CPSF4/Yth1"/>
</dbReference>
<feature type="domain" description="CCHC-type" evidence="13">
    <location>
        <begin position="199"/>
        <end position="212"/>
    </location>
</feature>
<evidence type="ECO:0000313" key="14">
    <source>
        <dbReference type="EMBL" id="KAF0312319.1"/>
    </source>
</evidence>
<evidence type="ECO:0000256" key="4">
    <source>
        <dbReference type="ARBA" id="ARBA00022664"/>
    </source>
</evidence>
<gene>
    <name evidence="14" type="primary">Clp</name>
    <name evidence="14" type="ORF">FJT64_016921</name>
</gene>
<dbReference type="GO" id="GO:0003723">
    <property type="term" value="F:RNA binding"/>
    <property type="evidence" value="ECO:0007669"/>
    <property type="project" value="UniProtKB-KW"/>
</dbReference>
<dbReference type="InterPro" id="IPR036875">
    <property type="entry name" value="Znf_CCHC_sf"/>
</dbReference>
<comment type="similarity">
    <text evidence="2">Belongs to the CPSF4/YTH1 family.</text>
</comment>
<feature type="domain" description="C3H1-type" evidence="12">
    <location>
        <begin position="72"/>
        <end position="99"/>
    </location>
</feature>
<reference evidence="14 15" key="1">
    <citation type="submission" date="2019-07" db="EMBL/GenBank/DDBJ databases">
        <title>Draft genome assembly of a fouling barnacle, Amphibalanus amphitrite (Darwin, 1854): The first reference genome for Thecostraca.</title>
        <authorList>
            <person name="Kim W."/>
        </authorList>
    </citation>
    <scope>NUCLEOTIDE SEQUENCE [LARGE SCALE GENOMIC DNA]</scope>
    <source>
        <strain evidence="14">SNU_AA5</strain>
        <tissue evidence="14">Soma without cirri and trophi</tissue>
    </source>
</reference>
<dbReference type="Pfam" id="PF14608">
    <property type="entry name" value="zf-CCCH_2"/>
    <property type="match status" value="2"/>
</dbReference>
<evidence type="ECO:0000259" key="12">
    <source>
        <dbReference type="PROSITE" id="PS50103"/>
    </source>
</evidence>
<dbReference type="OrthoDB" id="1914176at2759"/>
<comment type="subcellular location">
    <subcellularLocation>
        <location evidence="1">Nucleus</location>
    </subcellularLocation>
</comment>
<evidence type="ECO:0000256" key="8">
    <source>
        <dbReference type="ARBA" id="ARBA00022833"/>
    </source>
</evidence>
<keyword evidence="6" id="KW-0677">Repeat</keyword>
<dbReference type="EMBL" id="VIIS01000178">
    <property type="protein sequence ID" value="KAF0312319.1"/>
    <property type="molecule type" value="Genomic_DNA"/>
</dbReference>
<feature type="zinc finger region" description="C3H1-type" evidence="11">
    <location>
        <begin position="128"/>
        <end position="155"/>
    </location>
</feature>
<keyword evidence="10" id="KW-0539">Nucleus</keyword>
<feature type="domain" description="CCHC-type" evidence="13">
    <location>
        <begin position="270"/>
        <end position="284"/>
    </location>
</feature>
<dbReference type="InterPro" id="IPR036855">
    <property type="entry name" value="Znf_CCCH_sf"/>
</dbReference>
<evidence type="ECO:0000256" key="9">
    <source>
        <dbReference type="ARBA" id="ARBA00022884"/>
    </source>
</evidence>
<evidence type="ECO:0000256" key="10">
    <source>
        <dbReference type="ARBA" id="ARBA00023242"/>
    </source>
</evidence>
<dbReference type="Gene3D" id="4.10.60.10">
    <property type="entry name" value="Zinc finger, CCHC-type"/>
    <property type="match status" value="1"/>
</dbReference>
<feature type="zinc finger region" description="C3H1-type" evidence="11">
    <location>
        <begin position="100"/>
        <end position="127"/>
    </location>
</feature>
<keyword evidence="4" id="KW-0507">mRNA processing</keyword>
<dbReference type="InterPro" id="IPR001878">
    <property type="entry name" value="Znf_CCHC"/>
</dbReference>
<feature type="domain" description="C3H1-type" evidence="12">
    <location>
        <begin position="45"/>
        <end position="69"/>
    </location>
</feature>
<comment type="caution">
    <text evidence="14">The sequence shown here is derived from an EMBL/GenBank/DDBJ whole genome shotgun (WGS) entry which is preliminary data.</text>
</comment>
<keyword evidence="15" id="KW-1185">Reference proteome</keyword>
<dbReference type="Gene3D" id="4.10.1000.10">
    <property type="entry name" value="Zinc finger, CCCH-type"/>
    <property type="match status" value="2"/>
</dbReference>
<dbReference type="SUPFAM" id="SSF57756">
    <property type="entry name" value="Retrovirus zinc finger-like domains"/>
    <property type="match status" value="2"/>
</dbReference>
<dbReference type="InterPro" id="IPR041686">
    <property type="entry name" value="Znf-CCCH_3"/>
</dbReference>
<keyword evidence="7 11" id="KW-0863">Zinc-finger</keyword>
<name>A0A6A4X4A5_AMPAM</name>
<evidence type="ECO:0000256" key="2">
    <source>
        <dbReference type="ARBA" id="ARBA00008907"/>
    </source>
</evidence>
<accession>A0A6A4X4A5</accession>
<dbReference type="SMART" id="SM00343">
    <property type="entry name" value="ZnF_C2HC"/>
    <property type="match status" value="2"/>
</dbReference>
<evidence type="ECO:0000256" key="5">
    <source>
        <dbReference type="ARBA" id="ARBA00022723"/>
    </source>
</evidence>
<dbReference type="FunFam" id="4.10.1000.10:FF:000005">
    <property type="entry name" value="cleavage and polyadenylation specificity factor subunit 4"/>
    <property type="match status" value="1"/>
</dbReference>
<evidence type="ECO:0000256" key="6">
    <source>
        <dbReference type="ARBA" id="ARBA00022737"/>
    </source>
</evidence>
<dbReference type="SMART" id="SM00356">
    <property type="entry name" value="ZnF_C3H1"/>
    <property type="match status" value="5"/>
</dbReference>
<dbReference type="InterPro" id="IPR000571">
    <property type="entry name" value="Znf_CCCH"/>
</dbReference>
<feature type="domain" description="C3H1-type" evidence="12">
    <location>
        <begin position="157"/>
        <end position="179"/>
    </location>
</feature>
<organism evidence="14 15">
    <name type="scientific">Amphibalanus amphitrite</name>
    <name type="common">Striped barnacle</name>
    <name type="synonym">Balanus amphitrite</name>
    <dbReference type="NCBI Taxonomy" id="1232801"/>
    <lineage>
        <taxon>Eukaryota</taxon>
        <taxon>Metazoa</taxon>
        <taxon>Ecdysozoa</taxon>
        <taxon>Arthropoda</taxon>
        <taxon>Crustacea</taxon>
        <taxon>Multicrustacea</taxon>
        <taxon>Cirripedia</taxon>
        <taxon>Thoracica</taxon>
        <taxon>Thoracicalcarea</taxon>
        <taxon>Balanomorpha</taxon>
        <taxon>Balanoidea</taxon>
        <taxon>Balanidae</taxon>
        <taxon>Amphibalaninae</taxon>
        <taxon>Amphibalanus</taxon>
    </lineage>
</organism>
<dbReference type="GO" id="GO:0006397">
    <property type="term" value="P:mRNA processing"/>
    <property type="evidence" value="ECO:0007669"/>
    <property type="project" value="UniProtKB-KW"/>
</dbReference>
<dbReference type="PANTHER" id="PTHR23102">
    <property type="entry name" value="CLEAVAGE AND POLYADENYLATION SPECIFICITY FACTOR SUBUNIT 4-RELATED"/>
    <property type="match status" value="1"/>
</dbReference>
<dbReference type="Proteomes" id="UP000440578">
    <property type="component" value="Unassembled WGS sequence"/>
</dbReference>